<feature type="compositionally biased region" description="Polar residues" evidence="3">
    <location>
        <begin position="102"/>
        <end position="113"/>
    </location>
</feature>
<feature type="compositionally biased region" description="Basic and acidic residues" evidence="3">
    <location>
        <begin position="132"/>
        <end position="142"/>
    </location>
</feature>
<dbReference type="AlphaFoldDB" id="V5WGU0"/>
<dbReference type="InterPro" id="IPR051201">
    <property type="entry name" value="Chloro_Bact_Ser_Proteases"/>
</dbReference>
<evidence type="ECO:0000313" key="6">
    <source>
        <dbReference type="EMBL" id="AHC14850.1"/>
    </source>
</evidence>
<evidence type="ECO:0000256" key="3">
    <source>
        <dbReference type="SAM" id="MobiDB-lite"/>
    </source>
</evidence>
<dbReference type="InterPro" id="IPR009003">
    <property type="entry name" value="Peptidase_S1_PA"/>
</dbReference>
<keyword evidence="4" id="KW-1133">Transmembrane helix</keyword>
<gene>
    <name evidence="6" type="ORF">L21SP2_1453</name>
</gene>
<dbReference type="PRINTS" id="PR00834">
    <property type="entry name" value="PROTEASES2C"/>
</dbReference>
<keyword evidence="1" id="KW-0645">Protease</keyword>
<dbReference type="Pfam" id="PF13365">
    <property type="entry name" value="Trypsin_2"/>
    <property type="match status" value="1"/>
</dbReference>
<dbReference type="GO" id="GO:0004252">
    <property type="term" value="F:serine-type endopeptidase activity"/>
    <property type="evidence" value="ECO:0007669"/>
    <property type="project" value="InterPro"/>
</dbReference>
<dbReference type="SUPFAM" id="SSF50494">
    <property type="entry name" value="Trypsin-like serine proteases"/>
    <property type="match status" value="1"/>
</dbReference>
<dbReference type="InterPro" id="IPR001940">
    <property type="entry name" value="Peptidase_S1C"/>
</dbReference>
<dbReference type="PANTHER" id="PTHR43343">
    <property type="entry name" value="PEPTIDASE S12"/>
    <property type="match status" value="1"/>
</dbReference>
<feature type="domain" description="PDZ" evidence="5">
    <location>
        <begin position="502"/>
        <end position="559"/>
    </location>
</feature>
<sequence>MQQNRNNRRLVFLKAFTILTGFIILLSSCVSPGIVISDNPPPEHMEYIGQRLEELLDSNDPDHMVQAGVLVSREISRGRLEAEDARLYLQRIVQGFERALVSGSSSPEIETQPTETPDTSEDSADDSAATETRTETQTDTRTESTTAQEIERQQLRIENLQALLEFSRLIGASEESLHLSGELTGDLKDTLSFQGSGGAEFGGETSGEFLFRKAEAYRRAGSFSQALHTLYRAYSELGAAWFRDARVSQEALEWYAEQARIFNNRELLAMLVRSIEANYALDEAGESRMDGYRTFISSPWQASTGVSASVTVWVDKGLRVQNRVGVPERSIGTGFYVDPRGYIITNYHVIESEVDPEYEGKSELFVRPGNNPQLRIPARVVGYDAVFDIALLKAETDAPEVLSFQSSSILNPGSPLYAVGSPGGLENTVTSGIVSAGGRRFLQLGDSLQIDAPINPGNSGGPLFDREGRLVGVVFAGIEQFEGVNFAIPSDWIHLFFSRLFSQGAVEHPWLGVSLQKHPRGLEVLYVAPGSPAMEAGFKVGEIISSIDGRAVSGISEAQELILQETVGRLHVVQVLSGNGDRLTRLVQSRVRPEVPLENVLDDQLVDSWLPPLFGIRVEAVDSRALRSEYIITRVYPGSIADESGISENDPFELLDWYIDRDQDVAVLQIFIQKRSGGYLREGIQLANYIEINSFL</sequence>
<dbReference type="HOGENOM" id="CLU_395803_0_0_12"/>
<evidence type="ECO:0000259" key="5">
    <source>
        <dbReference type="PROSITE" id="PS50106"/>
    </source>
</evidence>
<keyword evidence="4" id="KW-0472">Membrane</keyword>
<dbReference type="PANTHER" id="PTHR43343:SF3">
    <property type="entry name" value="PROTEASE DO-LIKE 8, CHLOROPLASTIC"/>
    <property type="match status" value="1"/>
</dbReference>
<dbReference type="InterPro" id="IPR036034">
    <property type="entry name" value="PDZ_sf"/>
</dbReference>
<dbReference type="GO" id="GO:0006508">
    <property type="term" value="P:proteolysis"/>
    <property type="evidence" value="ECO:0007669"/>
    <property type="project" value="UniProtKB-KW"/>
</dbReference>
<dbReference type="PROSITE" id="PS50106">
    <property type="entry name" value="PDZ"/>
    <property type="match status" value="1"/>
</dbReference>
<dbReference type="EMBL" id="CP006939">
    <property type="protein sequence ID" value="AHC14850.1"/>
    <property type="molecule type" value="Genomic_DNA"/>
</dbReference>
<evidence type="ECO:0000256" key="1">
    <source>
        <dbReference type="ARBA" id="ARBA00022670"/>
    </source>
</evidence>
<keyword evidence="7" id="KW-1185">Reference proteome</keyword>
<evidence type="ECO:0000256" key="4">
    <source>
        <dbReference type="SAM" id="Phobius"/>
    </source>
</evidence>
<evidence type="ECO:0000313" key="7">
    <source>
        <dbReference type="Proteomes" id="UP000018680"/>
    </source>
</evidence>
<dbReference type="Proteomes" id="UP000018680">
    <property type="component" value="Chromosome"/>
</dbReference>
<dbReference type="KEGG" id="slr:L21SP2_1453"/>
<dbReference type="Gene3D" id="2.40.10.120">
    <property type="match status" value="1"/>
</dbReference>
<dbReference type="eggNOG" id="COG0265">
    <property type="taxonomic scope" value="Bacteria"/>
</dbReference>
<protein>
    <submittedName>
        <fullName evidence="6">Peptidase S1 and S6, chymotrypsin/Hap</fullName>
    </submittedName>
</protein>
<dbReference type="RefSeq" id="WP_024267773.1">
    <property type="nucleotide sequence ID" value="NC_023035.1"/>
</dbReference>
<feature type="region of interest" description="Disordered" evidence="3">
    <location>
        <begin position="102"/>
        <end position="148"/>
    </location>
</feature>
<dbReference type="SUPFAM" id="SSF50156">
    <property type="entry name" value="PDZ domain-like"/>
    <property type="match status" value="1"/>
</dbReference>
<proteinExistence type="predicted"/>
<dbReference type="STRING" id="1307761.L21SP2_1453"/>
<dbReference type="Pfam" id="PF17820">
    <property type="entry name" value="PDZ_6"/>
    <property type="match status" value="1"/>
</dbReference>
<keyword evidence="4" id="KW-0812">Transmembrane</keyword>
<dbReference type="InterPro" id="IPR001478">
    <property type="entry name" value="PDZ"/>
</dbReference>
<accession>V5WGU0</accession>
<dbReference type="SMART" id="SM00228">
    <property type="entry name" value="PDZ"/>
    <property type="match status" value="1"/>
</dbReference>
<dbReference type="InterPro" id="IPR041489">
    <property type="entry name" value="PDZ_6"/>
</dbReference>
<reference evidence="6 7" key="1">
    <citation type="journal article" date="2015" name="Stand. Genomic Sci.">
        <title>Complete genome sequence and description of Salinispira pacifica gen. nov., sp. nov., a novel spirochaete isolated form a hypersaline microbial mat.</title>
        <authorList>
            <person name="Ben Hania W."/>
            <person name="Joseph M."/>
            <person name="Schumann P."/>
            <person name="Bunk B."/>
            <person name="Fiebig A."/>
            <person name="Sproer C."/>
            <person name="Klenk H.P."/>
            <person name="Fardeau M.L."/>
            <person name="Spring S."/>
        </authorList>
    </citation>
    <scope>NUCLEOTIDE SEQUENCE [LARGE SCALE GENOMIC DNA]</scope>
    <source>
        <strain evidence="6 7">L21-RPul-D2</strain>
    </source>
</reference>
<dbReference type="Gene3D" id="2.30.42.10">
    <property type="match status" value="1"/>
</dbReference>
<name>V5WGU0_9SPIO</name>
<dbReference type="PROSITE" id="PS51257">
    <property type="entry name" value="PROKAR_LIPOPROTEIN"/>
    <property type="match status" value="1"/>
</dbReference>
<feature type="transmembrane region" description="Helical" evidence="4">
    <location>
        <begin position="12"/>
        <end position="35"/>
    </location>
</feature>
<organism evidence="6 7">
    <name type="scientific">Salinispira pacifica</name>
    <dbReference type="NCBI Taxonomy" id="1307761"/>
    <lineage>
        <taxon>Bacteria</taxon>
        <taxon>Pseudomonadati</taxon>
        <taxon>Spirochaetota</taxon>
        <taxon>Spirochaetia</taxon>
        <taxon>Spirochaetales</taxon>
        <taxon>Spirochaetaceae</taxon>
        <taxon>Salinispira</taxon>
    </lineage>
</organism>
<evidence type="ECO:0000256" key="2">
    <source>
        <dbReference type="ARBA" id="ARBA00022801"/>
    </source>
</evidence>
<dbReference type="PATRIC" id="fig|1307761.3.peg.1446"/>
<keyword evidence="2" id="KW-0378">Hydrolase</keyword>